<dbReference type="PROSITE" id="PS50271">
    <property type="entry name" value="ZF_UBP"/>
    <property type="match status" value="1"/>
</dbReference>
<feature type="domain" description="UBP-type" evidence="2">
    <location>
        <begin position="1"/>
        <end position="99"/>
    </location>
</feature>
<dbReference type="Pfam" id="PF02148">
    <property type="entry name" value="zf-UBP"/>
    <property type="match status" value="1"/>
</dbReference>
<dbReference type="SUPFAM" id="SSF57850">
    <property type="entry name" value="RING/U-box"/>
    <property type="match status" value="1"/>
</dbReference>
<dbReference type="AlphaFoldDB" id="A0A4Z1D197"/>
<evidence type="ECO:0000259" key="2">
    <source>
        <dbReference type="PROSITE" id="PS50271"/>
    </source>
</evidence>
<proteinExistence type="predicted"/>
<evidence type="ECO:0000256" key="1">
    <source>
        <dbReference type="SAM" id="MobiDB-lite"/>
    </source>
</evidence>
<dbReference type="InterPro" id="IPR013083">
    <property type="entry name" value="Znf_RING/FYVE/PHD"/>
</dbReference>
<keyword evidence="4" id="KW-1185">Reference proteome</keyword>
<dbReference type="Proteomes" id="UP000298159">
    <property type="component" value="Unassembled WGS sequence"/>
</dbReference>
<evidence type="ECO:0000313" key="3">
    <source>
        <dbReference type="EMBL" id="TGN75494.1"/>
    </source>
</evidence>
<dbReference type="GeneID" id="95449408"/>
<organism evidence="3 4">
    <name type="scientific">Streptomyces bauhiniae</name>
    <dbReference type="NCBI Taxonomy" id="2340725"/>
    <lineage>
        <taxon>Bacteria</taxon>
        <taxon>Bacillati</taxon>
        <taxon>Actinomycetota</taxon>
        <taxon>Actinomycetes</taxon>
        <taxon>Kitasatosporales</taxon>
        <taxon>Streptomycetaceae</taxon>
        <taxon>Streptomyces</taxon>
    </lineage>
</organism>
<sequence length="116" mass="12805">MSEDTAIDPSVPPSGTGCEECEKADSWWFHLRRCARCGHIGCCDDSLGKHATAHYRETGHPVLRSFEPGEDWFWNYATKELYESGPTLAPPESHPADQPVPGPAGRVPADWARLLS</sequence>
<accession>A0A4Z1D197</accession>
<comment type="caution">
    <text evidence="3">The sequence shown here is derived from an EMBL/GenBank/DDBJ whole genome shotgun (WGS) entry which is preliminary data.</text>
</comment>
<name>A0A4Z1D197_9ACTN</name>
<feature type="region of interest" description="Disordered" evidence="1">
    <location>
        <begin position="84"/>
        <end position="109"/>
    </location>
</feature>
<dbReference type="RefSeq" id="WP_135786649.1">
    <property type="nucleotide sequence ID" value="NZ_JBEYRW010000001.1"/>
</dbReference>
<dbReference type="Gene3D" id="3.30.40.10">
    <property type="entry name" value="Zinc/RING finger domain, C3HC4 (zinc finger)"/>
    <property type="match status" value="1"/>
</dbReference>
<dbReference type="GO" id="GO:0008270">
    <property type="term" value="F:zinc ion binding"/>
    <property type="evidence" value="ECO:0007669"/>
    <property type="project" value="InterPro"/>
</dbReference>
<reference evidence="3 4" key="1">
    <citation type="submission" date="2019-04" db="EMBL/GenBank/DDBJ databases">
        <title>Streptomyces sp. nov. Bv016 isolated from bark of Buahinia variegata.</title>
        <authorList>
            <person name="Kanchanasin P."/>
            <person name="Tanasupawat S."/>
            <person name="Yuki M."/>
            <person name="Kudo T."/>
        </authorList>
    </citation>
    <scope>NUCLEOTIDE SEQUENCE [LARGE SCALE GENOMIC DNA]</scope>
    <source>
        <strain evidence="3 4">Bv016</strain>
    </source>
</reference>
<evidence type="ECO:0000313" key="4">
    <source>
        <dbReference type="Proteomes" id="UP000298159"/>
    </source>
</evidence>
<feature type="compositionally biased region" description="Pro residues" evidence="1">
    <location>
        <begin position="88"/>
        <end position="102"/>
    </location>
</feature>
<protein>
    <recommendedName>
        <fullName evidence="2">UBP-type domain-containing protein</fullName>
    </recommendedName>
</protein>
<gene>
    <name evidence="3" type="ORF">E5083_17550</name>
</gene>
<dbReference type="EMBL" id="SRRT01000005">
    <property type="protein sequence ID" value="TGN75494.1"/>
    <property type="molecule type" value="Genomic_DNA"/>
</dbReference>
<dbReference type="InterPro" id="IPR001607">
    <property type="entry name" value="Znf_UBP"/>
</dbReference>